<dbReference type="Proteomes" id="UP000276437">
    <property type="component" value="Chromosome"/>
</dbReference>
<dbReference type="Gene3D" id="3.40.190.10">
    <property type="entry name" value="Periplasmic binding protein-like II"/>
    <property type="match status" value="2"/>
</dbReference>
<dbReference type="EMBL" id="AP018449">
    <property type="protein sequence ID" value="BBB92100.1"/>
    <property type="molecule type" value="Genomic_DNA"/>
</dbReference>
<accession>A0A348AM02</accession>
<dbReference type="RefSeq" id="WP_126309040.1">
    <property type="nucleotide sequence ID" value="NZ_AP018449.1"/>
</dbReference>
<proteinExistence type="predicted"/>
<dbReference type="KEGG" id="mana:MAMMFC1_02785"/>
<protein>
    <recommendedName>
        <fullName evidence="4">DUF1858 domain-containing protein</fullName>
    </recommendedName>
</protein>
<keyword evidence="1" id="KW-0732">Signal</keyword>
<gene>
    <name evidence="2" type="ORF">MAMMFC1_02785</name>
</gene>
<name>A0A348AM02_9FIRM</name>
<evidence type="ECO:0008006" key="4">
    <source>
        <dbReference type="Google" id="ProtNLM"/>
    </source>
</evidence>
<keyword evidence="3" id="KW-1185">Reference proteome</keyword>
<dbReference type="OrthoDB" id="9766989at2"/>
<reference evidence="2 3" key="1">
    <citation type="journal article" date="2018" name="Int. J. Syst. Evol. Microbiol.">
        <title>Methylomusa anaerophila gen. nov., sp. nov., an anaerobic methanol-utilizing bacterium isolated from a microbial fuel cell.</title>
        <authorList>
            <person name="Amano N."/>
            <person name="Yamamuro A."/>
            <person name="Miyahara M."/>
            <person name="Kouzuma A."/>
            <person name="Abe T."/>
            <person name="Watanabe K."/>
        </authorList>
    </citation>
    <scope>NUCLEOTIDE SEQUENCE [LARGE SCALE GENOMIC DNA]</scope>
    <source>
        <strain evidence="2 3">MMFC1</strain>
    </source>
</reference>
<dbReference type="SUPFAM" id="SSF53850">
    <property type="entry name" value="Periplasmic binding protein-like II"/>
    <property type="match status" value="1"/>
</dbReference>
<dbReference type="AlphaFoldDB" id="A0A348AM02"/>
<evidence type="ECO:0000313" key="2">
    <source>
        <dbReference type="EMBL" id="BBB92100.1"/>
    </source>
</evidence>
<evidence type="ECO:0000256" key="1">
    <source>
        <dbReference type="ARBA" id="ARBA00022729"/>
    </source>
</evidence>
<dbReference type="Pfam" id="PF13343">
    <property type="entry name" value="SBP_bac_6"/>
    <property type="match status" value="1"/>
</dbReference>
<evidence type="ECO:0000313" key="3">
    <source>
        <dbReference type="Proteomes" id="UP000276437"/>
    </source>
</evidence>
<dbReference type="PANTHER" id="PTHR30006:SF2">
    <property type="entry name" value="ABC TRANSPORTER SUBSTRATE-BINDING PROTEIN"/>
    <property type="match status" value="1"/>
</dbReference>
<dbReference type="PANTHER" id="PTHR30006">
    <property type="entry name" value="THIAMINE-BINDING PERIPLASMIC PROTEIN-RELATED"/>
    <property type="match status" value="1"/>
</dbReference>
<organism evidence="2 3">
    <name type="scientific">Methylomusa anaerophila</name>
    <dbReference type="NCBI Taxonomy" id="1930071"/>
    <lineage>
        <taxon>Bacteria</taxon>
        <taxon>Bacillati</taxon>
        <taxon>Bacillota</taxon>
        <taxon>Negativicutes</taxon>
        <taxon>Selenomonadales</taxon>
        <taxon>Sporomusaceae</taxon>
        <taxon>Methylomusa</taxon>
    </lineage>
</organism>
<sequence>MIENLLESTVREIIDRHPETLAVFTGFNIFSPADAAQDLWSILKLKELLRVKKINAAVFTALLIDQIKDAQQYRQLSAAVVNKPGGFNFIAQLPCALKLPLHSALQTFLEKLQQEKNIRLNYYVWSCSTDILAFADYIGQVDNIDDAPDLLFTTDYLINKNFTERFIKKGFYRAPTERPVNSSLSGIDIVDTDGCYNVVAINPVVVVIDCKRLGSLPLPKTWDDLLKPEFEQMVVLNGCPGDFDDMVLLNIYKQYGDDGIAALKRSVRYGMHPSEMIRSMAGNKADLPPIHVMPHFFANTIAPPIEAKVIWMEDGTLITPLSFLVKSTKTEELAELIAFLTGPEFGRICAGAYFPSLHPNVKNRLPANAVLKWLGWDYIRGQDTADLLARLNRNFI</sequence>